<evidence type="ECO:0008006" key="7">
    <source>
        <dbReference type="Google" id="ProtNLM"/>
    </source>
</evidence>
<dbReference type="Bgee" id="ENSXETG00000039114">
    <property type="expression patterns" value="Expressed in mesonephros and 10 other cell types or tissues"/>
</dbReference>
<dbReference type="Pfam" id="PF15831">
    <property type="entry name" value="SMIM5_18_22"/>
    <property type="match status" value="1"/>
</dbReference>
<dbReference type="GeneTree" id="ENSGT00940000171636"/>
<reference evidence="6" key="1">
    <citation type="journal article" date="2010" name="Science">
        <title>The genome of the Western clawed frog Xenopus tropicalis.</title>
        <authorList>
            <person name="Hellsten U."/>
            <person name="Harland R.M."/>
            <person name="Gilchrist M.J."/>
            <person name="Hendrix D."/>
            <person name="Jurka J."/>
            <person name="Kapitonov V."/>
            <person name="Ovcharenko I."/>
            <person name="Putnam N.H."/>
            <person name="Shu S."/>
            <person name="Taher L."/>
            <person name="Blitz I.L."/>
            <person name="Blumberg B."/>
            <person name="Dichmann D.S."/>
            <person name="Dubchak I."/>
            <person name="Amaya E."/>
            <person name="Detter J.C."/>
            <person name="Fletcher R."/>
            <person name="Gerhard D.S."/>
            <person name="Goodstein D."/>
            <person name="Graves T."/>
            <person name="Grigoriev I.V."/>
            <person name="Grimwood J."/>
            <person name="Kawashima T."/>
            <person name="Lindquist E."/>
            <person name="Lucas S.M."/>
            <person name="Mead P.E."/>
            <person name="Mitros T."/>
            <person name="Ogino H."/>
            <person name="Ohta Y."/>
            <person name="Poliakov A.V."/>
            <person name="Pollet N."/>
            <person name="Robert J."/>
            <person name="Salamov A."/>
            <person name="Sater A.K."/>
            <person name="Schmutz J."/>
            <person name="Terry A."/>
            <person name="Vize P.D."/>
            <person name="Warren W.C."/>
            <person name="Wells D."/>
            <person name="Wills A."/>
            <person name="Wilson R.K."/>
            <person name="Zimmerman L.B."/>
            <person name="Zorn A.M."/>
            <person name="Grainger R."/>
            <person name="Grammer T."/>
            <person name="Khokha M.K."/>
            <person name="Richardson P.M."/>
            <person name="Rokhsar D.S."/>
        </authorList>
    </citation>
    <scope>NUCLEOTIDE SEQUENCE [LARGE SCALE GENOMIC DNA]</scope>
    <source>
        <strain evidence="6">Nigerian</strain>
    </source>
</reference>
<evidence type="ECO:0000256" key="3">
    <source>
        <dbReference type="ARBA" id="ARBA00022989"/>
    </source>
</evidence>
<evidence type="ECO:0000313" key="6">
    <source>
        <dbReference type="Ensembl" id="ENSXETP00000084126"/>
    </source>
</evidence>
<dbReference type="PANTHER" id="PTHR36982:SF3">
    <property type="entry name" value="SMALL INTEGRAL MEMBRANE PROTEIN 22"/>
    <property type="match status" value="1"/>
</dbReference>
<dbReference type="PANTHER" id="PTHR36982">
    <property type="entry name" value="CLCA DOMAIN-CONTAINING PROTEIN"/>
    <property type="match status" value="1"/>
</dbReference>
<proteinExistence type="predicted"/>
<dbReference type="CDD" id="cd20255">
    <property type="entry name" value="CASIMO1_SMIM22"/>
    <property type="match status" value="1"/>
</dbReference>
<reference evidence="6" key="2">
    <citation type="submission" date="2020-05" db="UniProtKB">
        <authorList>
            <consortium name="Ensembl"/>
        </authorList>
    </citation>
    <scope>IDENTIFICATION</scope>
</reference>
<dbReference type="InParanoid" id="A0A6I8RP11"/>
<evidence type="ECO:0000256" key="2">
    <source>
        <dbReference type="ARBA" id="ARBA00022692"/>
    </source>
</evidence>
<evidence type="ECO:0000256" key="4">
    <source>
        <dbReference type="ARBA" id="ARBA00023136"/>
    </source>
</evidence>
<dbReference type="AlphaFoldDB" id="A0A6I8RP11"/>
<feature type="transmembrane region" description="Helical" evidence="5">
    <location>
        <begin position="33"/>
        <end position="55"/>
    </location>
</feature>
<dbReference type="InterPro" id="IPR031671">
    <property type="entry name" value="SMIM5/18/22"/>
</dbReference>
<organism evidence="6">
    <name type="scientific">Xenopus tropicalis</name>
    <name type="common">Western clawed frog</name>
    <name type="synonym">Silurana tropicalis</name>
    <dbReference type="NCBI Taxonomy" id="8364"/>
    <lineage>
        <taxon>Eukaryota</taxon>
        <taxon>Metazoa</taxon>
        <taxon>Chordata</taxon>
        <taxon>Craniata</taxon>
        <taxon>Vertebrata</taxon>
        <taxon>Euteleostomi</taxon>
        <taxon>Amphibia</taxon>
        <taxon>Batrachia</taxon>
        <taxon>Anura</taxon>
        <taxon>Pipoidea</taxon>
        <taxon>Pipidae</taxon>
        <taxon>Xenopodinae</taxon>
        <taxon>Xenopus</taxon>
        <taxon>Silurana</taxon>
    </lineage>
</organism>
<name>A0A6I8RP11_XENTR</name>
<dbReference type="Ensembl" id="ENSXETT00000083953">
    <property type="protein sequence ID" value="ENSXETP00000084126"/>
    <property type="gene ID" value="ENSXETG00000039114"/>
</dbReference>
<dbReference type="InterPro" id="IPR053081">
    <property type="entry name" value="SIM_Modulators"/>
</dbReference>
<evidence type="ECO:0000256" key="5">
    <source>
        <dbReference type="SAM" id="Phobius"/>
    </source>
</evidence>
<sequence>MSSNNIGQQFQDQWNDILGRVANKQMFQSDWDIAAFVIFFVFIGLILVLVILVLIRCCCCCCCDCESQGPKVSHHPTRFSWFSTCFCVPDSLVPQISLM</sequence>
<evidence type="ECO:0000256" key="1">
    <source>
        <dbReference type="ARBA" id="ARBA00004167"/>
    </source>
</evidence>
<keyword evidence="4 5" id="KW-0472">Membrane</keyword>
<accession>A0A6I8RP11</accession>
<keyword evidence="3 5" id="KW-1133">Transmembrane helix</keyword>
<protein>
    <recommendedName>
        <fullName evidence="7">Small integral membrane protein 22</fullName>
    </recommendedName>
</protein>
<comment type="subcellular location">
    <subcellularLocation>
        <location evidence="1">Membrane</location>
        <topology evidence="1">Single-pass membrane protein</topology>
    </subcellularLocation>
</comment>
<keyword evidence="2 5" id="KW-0812">Transmembrane</keyword>
<dbReference type="GO" id="GO:0016020">
    <property type="term" value="C:membrane"/>
    <property type="evidence" value="ECO:0007669"/>
    <property type="project" value="UniProtKB-SubCell"/>
</dbReference>